<name>A0A8H5DA11_9AGAR</name>
<dbReference type="Proteomes" id="UP000559027">
    <property type="component" value="Unassembled WGS sequence"/>
</dbReference>
<feature type="compositionally biased region" description="Polar residues" evidence="1">
    <location>
        <begin position="450"/>
        <end position="485"/>
    </location>
</feature>
<comment type="caution">
    <text evidence="2">The sequence shown here is derived from an EMBL/GenBank/DDBJ whole genome shotgun (WGS) entry which is preliminary data.</text>
</comment>
<accession>A0A8H5DA11</accession>
<sequence length="570" mass="59808">MAASSSTTSFVVVEPFSASESSTSSENDGRMVRFDNECVLIPEYTSRKGPRVVTKSYSLPLWKRRGAAVSDSEGTDDPSSSTSAPLLSSSPDETHVVLRVPIPSIVRRPSRSPNPSRGASARSLSMSPTIPLTPCLVQRVPSSPASETRSTSFLQSPSRRTPHPVYQRRQDDQTVPLRACCPDCFRITDQSSKEGSTWQEKFTKGARRRRSASLDSASSSGAIGVGSAISAGGMKGAFTPGSFDDRMPPPTLSITVDEVDKRRRSQESTSAAANAEDDSEGTRSGSSFSRSTTLNRHDRDHFADSLLSDSSSDLSQSHTQLLSQRKASPIAEEDESELFPLPSPRRSPTGSSGSSPRLSPRTSPRTSPGVSPKPSPGPSPNTSSSCLHPNSAALLAATLREKAKSRSKESVSSEELLVSNGISRKPGDVSTPPQSGASTPRANKPRPLSLTLNFPTMRKSSANSETVTPSNSNGDNDTAPNTPVSPSADAGLSSSLTSTSTMSSMASSQPKSPVTPSSPRFLSSPKTSRKLSFGLPFLKAGEAIKGAGAEVLRGVSSISGGGGGLHLGSV</sequence>
<dbReference type="OrthoDB" id="3269282at2759"/>
<evidence type="ECO:0000313" key="3">
    <source>
        <dbReference type="Proteomes" id="UP000559027"/>
    </source>
</evidence>
<feature type="compositionally biased region" description="Low complexity" evidence="1">
    <location>
        <begin position="17"/>
        <end position="26"/>
    </location>
</feature>
<feature type="region of interest" description="Disordered" evidence="1">
    <location>
        <begin position="192"/>
        <end position="528"/>
    </location>
</feature>
<feature type="compositionally biased region" description="Polar residues" evidence="1">
    <location>
        <begin position="431"/>
        <end position="441"/>
    </location>
</feature>
<dbReference type="AlphaFoldDB" id="A0A8H5DA11"/>
<feature type="compositionally biased region" description="Low complexity" evidence="1">
    <location>
        <begin position="304"/>
        <end position="324"/>
    </location>
</feature>
<feature type="compositionally biased region" description="Low complexity" evidence="1">
    <location>
        <begin position="77"/>
        <end position="91"/>
    </location>
</feature>
<feature type="region of interest" description="Disordered" evidence="1">
    <location>
        <begin position="1"/>
        <end position="31"/>
    </location>
</feature>
<feature type="compositionally biased region" description="Low complexity" evidence="1">
    <location>
        <begin position="344"/>
        <end position="370"/>
    </location>
</feature>
<reference evidence="2 3" key="1">
    <citation type="journal article" date="2020" name="ISME J.">
        <title>Uncovering the hidden diversity of litter-decomposition mechanisms in mushroom-forming fungi.</title>
        <authorList>
            <person name="Floudas D."/>
            <person name="Bentzer J."/>
            <person name="Ahren D."/>
            <person name="Johansson T."/>
            <person name="Persson P."/>
            <person name="Tunlid A."/>
        </authorList>
    </citation>
    <scope>NUCLEOTIDE SEQUENCE [LARGE SCALE GENOMIC DNA]</scope>
    <source>
        <strain evidence="2 3">CBS 146.42</strain>
    </source>
</reference>
<dbReference type="EMBL" id="JAACJO010000007">
    <property type="protein sequence ID" value="KAF5355914.1"/>
    <property type="molecule type" value="Genomic_DNA"/>
</dbReference>
<feature type="compositionally biased region" description="Low complexity" evidence="1">
    <location>
        <begin position="213"/>
        <end position="232"/>
    </location>
</feature>
<feature type="compositionally biased region" description="Basic and acidic residues" evidence="1">
    <location>
        <begin position="399"/>
        <end position="411"/>
    </location>
</feature>
<gene>
    <name evidence="2" type="ORF">D9756_004374</name>
</gene>
<keyword evidence="3" id="KW-1185">Reference proteome</keyword>
<organism evidence="2 3">
    <name type="scientific">Leucocoprinus leucothites</name>
    <dbReference type="NCBI Taxonomy" id="201217"/>
    <lineage>
        <taxon>Eukaryota</taxon>
        <taxon>Fungi</taxon>
        <taxon>Dikarya</taxon>
        <taxon>Basidiomycota</taxon>
        <taxon>Agaricomycotina</taxon>
        <taxon>Agaricomycetes</taxon>
        <taxon>Agaricomycetidae</taxon>
        <taxon>Agaricales</taxon>
        <taxon>Agaricineae</taxon>
        <taxon>Agaricaceae</taxon>
        <taxon>Leucocoprinus</taxon>
    </lineage>
</organism>
<feature type="compositionally biased region" description="Polar residues" evidence="1">
    <location>
        <begin position="509"/>
        <end position="526"/>
    </location>
</feature>
<feature type="compositionally biased region" description="Low complexity" evidence="1">
    <location>
        <begin position="99"/>
        <end position="123"/>
    </location>
</feature>
<feature type="region of interest" description="Disordered" evidence="1">
    <location>
        <begin position="64"/>
        <end position="172"/>
    </location>
</feature>
<evidence type="ECO:0000256" key="1">
    <source>
        <dbReference type="SAM" id="MobiDB-lite"/>
    </source>
</evidence>
<proteinExistence type="predicted"/>
<protein>
    <submittedName>
        <fullName evidence="2">Uncharacterized protein</fullName>
    </submittedName>
</protein>
<feature type="compositionally biased region" description="Polar residues" evidence="1">
    <location>
        <begin position="140"/>
        <end position="159"/>
    </location>
</feature>
<feature type="compositionally biased region" description="Low complexity" evidence="1">
    <location>
        <begin position="487"/>
        <end position="508"/>
    </location>
</feature>
<evidence type="ECO:0000313" key="2">
    <source>
        <dbReference type="EMBL" id="KAF5355914.1"/>
    </source>
</evidence>
<feature type="compositionally biased region" description="Low complexity" evidence="1">
    <location>
        <begin position="282"/>
        <end position="293"/>
    </location>
</feature>